<organism evidence="7 8">
    <name type="scientific">Digitaria exilis</name>
    <dbReference type="NCBI Taxonomy" id="1010633"/>
    <lineage>
        <taxon>Eukaryota</taxon>
        <taxon>Viridiplantae</taxon>
        <taxon>Streptophyta</taxon>
        <taxon>Embryophyta</taxon>
        <taxon>Tracheophyta</taxon>
        <taxon>Spermatophyta</taxon>
        <taxon>Magnoliopsida</taxon>
        <taxon>Liliopsida</taxon>
        <taxon>Poales</taxon>
        <taxon>Poaceae</taxon>
        <taxon>PACMAD clade</taxon>
        <taxon>Panicoideae</taxon>
        <taxon>Panicodae</taxon>
        <taxon>Paniceae</taxon>
        <taxon>Anthephorinae</taxon>
        <taxon>Digitaria</taxon>
    </lineage>
</organism>
<reference evidence="7" key="1">
    <citation type="submission" date="2020-07" db="EMBL/GenBank/DDBJ databases">
        <title>Genome sequence and genetic diversity analysis of an under-domesticated orphan crop, white fonio (Digitaria exilis).</title>
        <authorList>
            <person name="Bennetzen J.L."/>
            <person name="Chen S."/>
            <person name="Ma X."/>
            <person name="Wang X."/>
            <person name="Yssel A.E.J."/>
            <person name="Chaluvadi S.R."/>
            <person name="Johnson M."/>
            <person name="Gangashetty P."/>
            <person name="Hamidou F."/>
            <person name="Sanogo M.D."/>
            <person name="Zwaenepoel A."/>
            <person name="Wallace J."/>
            <person name="Van De Peer Y."/>
            <person name="Van Deynze A."/>
        </authorList>
    </citation>
    <scope>NUCLEOTIDE SEQUENCE</scope>
    <source>
        <tissue evidence="7">Leaves</tissue>
    </source>
</reference>
<dbReference type="InterPro" id="IPR025287">
    <property type="entry name" value="WAK_GUB"/>
</dbReference>
<keyword evidence="3" id="KW-0325">Glycoprotein</keyword>
<feature type="chain" id="PRO_5032318449" evidence="4">
    <location>
        <begin position="21"/>
        <end position="279"/>
    </location>
</feature>
<dbReference type="EMBL" id="JACEFO010001882">
    <property type="protein sequence ID" value="KAF8696074.1"/>
    <property type="molecule type" value="Genomic_DNA"/>
</dbReference>
<dbReference type="Pfam" id="PF13947">
    <property type="entry name" value="GUB_WAK_bind"/>
    <property type="match status" value="1"/>
</dbReference>
<dbReference type="Pfam" id="PF14380">
    <property type="entry name" value="WAK_assoc"/>
    <property type="match status" value="1"/>
</dbReference>
<keyword evidence="8" id="KW-1185">Reference proteome</keyword>
<dbReference type="PANTHER" id="PTHR33138">
    <property type="entry name" value="OS01G0690200 PROTEIN"/>
    <property type="match status" value="1"/>
</dbReference>
<dbReference type="AlphaFoldDB" id="A0A835BES4"/>
<name>A0A835BES4_9POAL</name>
<feature type="signal peptide" evidence="4">
    <location>
        <begin position="1"/>
        <end position="20"/>
    </location>
</feature>
<keyword evidence="2 4" id="KW-0732">Signal</keyword>
<feature type="domain" description="Wall-associated receptor kinase C-terminal" evidence="6">
    <location>
        <begin position="145"/>
        <end position="254"/>
    </location>
</feature>
<dbReference type="InterPro" id="IPR032872">
    <property type="entry name" value="WAK_assoc_C"/>
</dbReference>
<evidence type="ECO:0000259" key="6">
    <source>
        <dbReference type="Pfam" id="PF14380"/>
    </source>
</evidence>
<feature type="domain" description="Wall-associated receptor kinase galacturonan-binding" evidence="5">
    <location>
        <begin position="25"/>
        <end position="88"/>
    </location>
</feature>
<evidence type="ECO:0000256" key="1">
    <source>
        <dbReference type="ARBA" id="ARBA00004167"/>
    </source>
</evidence>
<evidence type="ECO:0000256" key="2">
    <source>
        <dbReference type="ARBA" id="ARBA00022729"/>
    </source>
</evidence>
<evidence type="ECO:0000313" key="8">
    <source>
        <dbReference type="Proteomes" id="UP000636709"/>
    </source>
</evidence>
<dbReference type="GO" id="GO:0030247">
    <property type="term" value="F:polysaccharide binding"/>
    <property type="evidence" value="ECO:0007669"/>
    <property type="project" value="InterPro"/>
</dbReference>
<evidence type="ECO:0000256" key="4">
    <source>
        <dbReference type="SAM" id="SignalP"/>
    </source>
</evidence>
<proteinExistence type="predicted"/>
<dbReference type="GO" id="GO:0016020">
    <property type="term" value="C:membrane"/>
    <property type="evidence" value="ECO:0007669"/>
    <property type="project" value="UniProtKB-SubCell"/>
</dbReference>
<dbReference type="PANTHER" id="PTHR33138:SF1">
    <property type="entry name" value="OS01G0113900 PROTEIN"/>
    <property type="match status" value="1"/>
</dbReference>
<evidence type="ECO:0000259" key="5">
    <source>
        <dbReference type="Pfam" id="PF13947"/>
    </source>
</evidence>
<dbReference type="OrthoDB" id="635050at2759"/>
<sequence length="279" mass="30132">MALLPLLLLPVLLLVAAADAFPASCLNATCGGHAIHYPFWLNDATSDCGYPGLGLVCENNDTLILPVKLHRYRVGRIDYPTHTLVVSDDDVADESEFGCPRLHVNLTIDYASYWLQLTQFDSNVTFLYGCNKNLSSSSVVELRGCPESSTGKTSFMLLDDVATGTEAYECEAVVVATVLEEHKKELGGGGSSPPAPENASLFGGPGGVVWAGFELKYSAHSQQCDRCERSGGWCGYRHNQTNGGDMMFTCFCNSGPTSHRCDFSGQFSGLELRGLVRLP</sequence>
<dbReference type="Proteomes" id="UP000636709">
    <property type="component" value="Unassembled WGS sequence"/>
</dbReference>
<gene>
    <name evidence="7" type="ORF">HU200_036962</name>
</gene>
<protein>
    <submittedName>
        <fullName evidence="7">Uncharacterized protein</fullName>
    </submittedName>
</protein>
<evidence type="ECO:0000313" key="7">
    <source>
        <dbReference type="EMBL" id="KAF8696074.1"/>
    </source>
</evidence>
<comment type="subcellular location">
    <subcellularLocation>
        <location evidence="1">Membrane</location>
        <topology evidence="1">Single-pass membrane protein</topology>
    </subcellularLocation>
</comment>
<comment type="caution">
    <text evidence="7">The sequence shown here is derived from an EMBL/GenBank/DDBJ whole genome shotgun (WGS) entry which is preliminary data.</text>
</comment>
<evidence type="ECO:0000256" key="3">
    <source>
        <dbReference type="ARBA" id="ARBA00023180"/>
    </source>
</evidence>
<accession>A0A835BES4</accession>